<accession>A0ABM6RNF6</accession>
<dbReference type="EMBL" id="CP019454">
    <property type="protein sequence ID" value="AUW92807.1"/>
    <property type="molecule type" value="Genomic_DNA"/>
</dbReference>
<protein>
    <recommendedName>
        <fullName evidence="4">Spore cortex biosynthesis protein YabQ</fullName>
    </recommendedName>
</protein>
<reference evidence="2 3" key="1">
    <citation type="journal article" date="2019" name="Sci. Rep.">
        <title>Sulfobacillus thermotolerans: new insights into resistance and metabolic capacities of acidophilic chemolithotrophs.</title>
        <authorList>
            <person name="Panyushkina A.E."/>
            <person name="Babenko V.V."/>
            <person name="Nikitina A.S."/>
            <person name="Selezneva O.V."/>
            <person name="Tsaplina I.A."/>
            <person name="Letarova M.A."/>
            <person name="Kostryukova E.S."/>
            <person name="Letarov A.V."/>
        </authorList>
    </citation>
    <scope>NUCLEOTIDE SEQUENCE [LARGE SCALE GENOMIC DNA]</scope>
    <source>
        <strain evidence="2 3">Kr1</strain>
    </source>
</reference>
<keyword evidence="1" id="KW-0812">Transmembrane</keyword>
<keyword evidence="3" id="KW-1185">Reference proteome</keyword>
<dbReference type="NCBIfam" id="TIGR02893">
    <property type="entry name" value="spore_yabQ"/>
    <property type="match status" value="1"/>
</dbReference>
<dbReference type="InterPro" id="IPR019074">
    <property type="entry name" value="YabQ"/>
</dbReference>
<feature type="transmembrane region" description="Helical" evidence="1">
    <location>
        <begin position="6"/>
        <end position="27"/>
    </location>
</feature>
<keyword evidence="1" id="KW-1133">Transmembrane helix</keyword>
<proteinExistence type="predicted"/>
<evidence type="ECO:0000313" key="2">
    <source>
        <dbReference type="EMBL" id="AUW92807.1"/>
    </source>
</evidence>
<dbReference type="Pfam" id="PF09578">
    <property type="entry name" value="Spore_YabQ"/>
    <property type="match status" value="1"/>
</dbReference>
<organism evidence="2 3">
    <name type="scientific">Sulfobacillus thermotolerans</name>
    <dbReference type="NCBI Taxonomy" id="338644"/>
    <lineage>
        <taxon>Bacteria</taxon>
        <taxon>Bacillati</taxon>
        <taxon>Bacillota</taxon>
        <taxon>Clostridia</taxon>
        <taxon>Eubacteriales</taxon>
        <taxon>Clostridiales Family XVII. Incertae Sedis</taxon>
        <taxon>Sulfobacillus</taxon>
    </lineage>
</organism>
<evidence type="ECO:0000256" key="1">
    <source>
        <dbReference type="SAM" id="Phobius"/>
    </source>
</evidence>
<keyword evidence="1" id="KW-0472">Membrane</keyword>
<sequence length="140" mass="16259">MNPAAVMASWLLTGMALGLLSTVYGAFRIQWHWWKIFGHIMDWLWFVLAAVIILAVYLWTDWGVFHVWSLLLIAIGYGLWAWLAAPWVLKIVSPVIFFQARVVFYLTAPVRFIGQRLTALGRHWRIRRSKKLPPANPPQM</sequence>
<dbReference type="Proteomes" id="UP000325292">
    <property type="component" value="Chromosome"/>
</dbReference>
<name>A0ABM6RNF6_9FIRM</name>
<feature type="transmembrane region" description="Helical" evidence="1">
    <location>
        <begin position="39"/>
        <end position="59"/>
    </location>
</feature>
<feature type="transmembrane region" description="Helical" evidence="1">
    <location>
        <begin position="65"/>
        <end position="89"/>
    </location>
</feature>
<gene>
    <name evidence="2" type="ORF">BXT84_01585</name>
</gene>
<evidence type="ECO:0008006" key="4">
    <source>
        <dbReference type="Google" id="ProtNLM"/>
    </source>
</evidence>
<evidence type="ECO:0000313" key="3">
    <source>
        <dbReference type="Proteomes" id="UP000325292"/>
    </source>
</evidence>